<organism evidence="13 14">
    <name type="scientific">Trichoplusia ni</name>
    <name type="common">Cabbage looper</name>
    <dbReference type="NCBI Taxonomy" id="7111"/>
    <lineage>
        <taxon>Eukaryota</taxon>
        <taxon>Metazoa</taxon>
        <taxon>Ecdysozoa</taxon>
        <taxon>Arthropoda</taxon>
        <taxon>Hexapoda</taxon>
        <taxon>Insecta</taxon>
        <taxon>Pterygota</taxon>
        <taxon>Neoptera</taxon>
        <taxon>Endopterygota</taxon>
        <taxon>Lepidoptera</taxon>
        <taxon>Glossata</taxon>
        <taxon>Ditrysia</taxon>
        <taxon>Noctuoidea</taxon>
        <taxon>Noctuidae</taxon>
        <taxon>Plusiinae</taxon>
        <taxon>Trichoplusia</taxon>
    </lineage>
</organism>
<evidence type="ECO:0000256" key="9">
    <source>
        <dbReference type="ARBA" id="ARBA00023175"/>
    </source>
</evidence>
<dbReference type="PROSITE" id="PS50082">
    <property type="entry name" value="WD_REPEATS_2"/>
    <property type="match status" value="1"/>
</dbReference>
<evidence type="ECO:0000256" key="6">
    <source>
        <dbReference type="ARBA" id="ARBA00022737"/>
    </source>
</evidence>
<dbReference type="PANTHER" id="PTHR12442">
    <property type="entry name" value="DYNEIN INTERMEDIATE CHAIN"/>
    <property type="match status" value="1"/>
</dbReference>
<dbReference type="GO" id="GO:0045503">
    <property type="term" value="F:dynein light chain binding"/>
    <property type="evidence" value="ECO:0007669"/>
    <property type="project" value="TreeGrafter"/>
</dbReference>
<dbReference type="OrthoDB" id="366230at2759"/>
<dbReference type="AlphaFoldDB" id="A0A7E5WBT2"/>
<dbReference type="GO" id="GO:0036158">
    <property type="term" value="P:outer dynein arm assembly"/>
    <property type="evidence" value="ECO:0007669"/>
    <property type="project" value="TreeGrafter"/>
</dbReference>
<proteinExistence type="inferred from homology"/>
<keyword evidence="3" id="KW-0963">Cytoplasm</keyword>
<dbReference type="GO" id="GO:0003341">
    <property type="term" value="P:cilium movement"/>
    <property type="evidence" value="ECO:0007669"/>
    <property type="project" value="TreeGrafter"/>
</dbReference>
<keyword evidence="11" id="KW-0966">Cell projection</keyword>
<evidence type="ECO:0000256" key="11">
    <source>
        <dbReference type="ARBA" id="ARBA00023273"/>
    </source>
</evidence>
<keyword evidence="5" id="KW-0493">Microtubule</keyword>
<dbReference type="InParanoid" id="A0A7E5WBT2"/>
<dbReference type="Proteomes" id="UP000322000">
    <property type="component" value="Chromosome 15"/>
</dbReference>
<protein>
    <submittedName>
        <fullName evidence="14">Dynein intermediate chain 3, ciliary-like</fullName>
    </submittedName>
</protein>
<comment type="subcellular location">
    <subcellularLocation>
        <location evidence="1">Cytoplasm</location>
        <location evidence="1">Cytoskeleton</location>
        <location evidence="1">Cilium axoneme</location>
    </subcellularLocation>
</comment>
<evidence type="ECO:0000256" key="7">
    <source>
        <dbReference type="ARBA" id="ARBA00023017"/>
    </source>
</evidence>
<dbReference type="InterPro" id="IPR036322">
    <property type="entry name" value="WD40_repeat_dom_sf"/>
</dbReference>
<evidence type="ECO:0000256" key="12">
    <source>
        <dbReference type="PROSITE-ProRule" id="PRU00221"/>
    </source>
</evidence>
<evidence type="ECO:0000313" key="14">
    <source>
        <dbReference type="RefSeq" id="XP_026738188.1"/>
    </source>
</evidence>
<keyword evidence="9" id="KW-0505">Motor protein</keyword>
<dbReference type="PANTHER" id="PTHR12442:SF7">
    <property type="entry name" value="DYNEIN AXONEMAL INTERMEDIATE CHAIN 2"/>
    <property type="match status" value="1"/>
</dbReference>
<keyword evidence="4 12" id="KW-0853">WD repeat</keyword>
<keyword evidence="13" id="KW-1185">Reference proteome</keyword>
<keyword evidence="8" id="KW-0969">Cilium</keyword>
<reference evidence="14" key="1">
    <citation type="submission" date="2025-08" db="UniProtKB">
        <authorList>
            <consortium name="RefSeq"/>
        </authorList>
    </citation>
    <scope>IDENTIFICATION</scope>
</reference>
<dbReference type="SMART" id="SM00320">
    <property type="entry name" value="WD40"/>
    <property type="match status" value="4"/>
</dbReference>
<keyword evidence="7" id="KW-0243">Dynein</keyword>
<evidence type="ECO:0000256" key="5">
    <source>
        <dbReference type="ARBA" id="ARBA00022701"/>
    </source>
</evidence>
<evidence type="ECO:0000256" key="3">
    <source>
        <dbReference type="ARBA" id="ARBA00022490"/>
    </source>
</evidence>
<keyword evidence="10" id="KW-0206">Cytoskeleton</keyword>
<evidence type="ECO:0000256" key="2">
    <source>
        <dbReference type="ARBA" id="ARBA00011059"/>
    </source>
</evidence>
<dbReference type="GO" id="GO:0005874">
    <property type="term" value="C:microtubule"/>
    <property type="evidence" value="ECO:0007669"/>
    <property type="project" value="UniProtKB-KW"/>
</dbReference>
<dbReference type="GO" id="GO:0045504">
    <property type="term" value="F:dynein heavy chain binding"/>
    <property type="evidence" value="ECO:0007669"/>
    <property type="project" value="TreeGrafter"/>
</dbReference>
<dbReference type="InterPro" id="IPR015943">
    <property type="entry name" value="WD40/YVTN_repeat-like_dom_sf"/>
</dbReference>
<dbReference type="GO" id="GO:0036157">
    <property type="term" value="C:outer dynein arm"/>
    <property type="evidence" value="ECO:0007669"/>
    <property type="project" value="TreeGrafter"/>
</dbReference>
<dbReference type="InterPro" id="IPR001680">
    <property type="entry name" value="WD40_rpt"/>
</dbReference>
<evidence type="ECO:0000256" key="10">
    <source>
        <dbReference type="ARBA" id="ARBA00023212"/>
    </source>
</evidence>
<dbReference type="SUPFAM" id="SSF50978">
    <property type="entry name" value="WD40 repeat-like"/>
    <property type="match status" value="1"/>
</dbReference>
<sequence length="570" mass="64771">MDQTYMYMMKRSDMGRQVMFCEQGPELCDSLSTDMMLAKQYILRNPVHVGIQNTLKFSQCEINTIRAEYSNTGCNHAEGGWPKDVNIHDPEATQRYRRKLEKDDGYIRCVMNLSPGLEHYVLQNNAIDMYQTYYTELPPLPDIEHCDCRTVNVFRDVAPPSRGQPNRPVSSISWQPEGGHKFAATYVNVDFNRDTLCSLNAFIWDVENANSPETTIMPPCPLLDLQFNPKETNVLAGGLMNGQVGAWDRRTPRYPIVLCPPHEAHRDLVRNVLFINAKSGMEFFSAGTDGALKWWDIRNMEEPTEVLILDVVKSATDQQSMANANGVSVLEFENTIPTRFMVGTENGLVITGNRKGKTPFEKLPGKYETHLGPVWALERNPGFMKNFLTVGDWTARIWSEECHESSIMWTAPKRDKITDGTWSPTRFSLMMLTKFNGNLSVWDLLRRQHEPTVMMQVCEEPLLRVRAHEGGALLTCGSANGNVYMLELSRNLVESDKHDKTYLTAVLERESKRERILEARLREIRLKQRQAEEGSPDASLADADATVGDRDLYDAGAEYFATVRKEHAAL</sequence>
<dbReference type="KEGG" id="tnl:113501281"/>
<accession>A0A7E5WBT2</accession>
<evidence type="ECO:0000256" key="8">
    <source>
        <dbReference type="ARBA" id="ARBA00023069"/>
    </source>
</evidence>
<comment type="similarity">
    <text evidence="2">Belongs to the dynein intermediate chain family.</text>
</comment>
<evidence type="ECO:0000256" key="1">
    <source>
        <dbReference type="ARBA" id="ARBA00004430"/>
    </source>
</evidence>
<name>A0A7E5WBT2_TRINI</name>
<dbReference type="InterPro" id="IPR050687">
    <property type="entry name" value="Dynein_IC"/>
</dbReference>
<dbReference type="FunCoup" id="A0A7E5WBT2">
    <property type="interactions" value="8"/>
</dbReference>
<evidence type="ECO:0000313" key="13">
    <source>
        <dbReference type="Proteomes" id="UP000322000"/>
    </source>
</evidence>
<keyword evidence="6" id="KW-0677">Repeat</keyword>
<dbReference type="GeneID" id="113501281"/>
<gene>
    <name evidence="14" type="primary">LOC113501281</name>
</gene>
<evidence type="ECO:0000256" key="4">
    <source>
        <dbReference type="ARBA" id="ARBA00022574"/>
    </source>
</evidence>
<dbReference type="RefSeq" id="XP_026738188.1">
    <property type="nucleotide sequence ID" value="XM_026882387.1"/>
</dbReference>
<feature type="repeat" description="WD" evidence="12">
    <location>
        <begin position="262"/>
        <end position="305"/>
    </location>
</feature>
<dbReference type="Gene3D" id="2.130.10.10">
    <property type="entry name" value="YVTN repeat-like/Quinoprotein amine dehydrogenase"/>
    <property type="match status" value="2"/>
</dbReference>